<accession>A0AAE6WX48</accession>
<gene>
    <name evidence="2" type="ORF">FSC10_11145</name>
</gene>
<dbReference type="Pfam" id="PF13577">
    <property type="entry name" value="SnoaL_4"/>
    <property type="match status" value="1"/>
</dbReference>
<reference evidence="2 3" key="1">
    <citation type="submission" date="2019-09" db="EMBL/GenBank/DDBJ databases">
        <title>Non-baumannii Acinetobacter spp. carrying blaNDM-1 isolated in China.</title>
        <authorList>
            <person name="Cui C."/>
            <person name="Chen C."/>
            <person name="Sun J."/>
            <person name="Liu Y."/>
        </authorList>
    </citation>
    <scope>NUCLEOTIDE SEQUENCE [LARGE SCALE GENOMIC DNA]</scope>
    <source>
        <strain evidence="2 3">HZE23-1</strain>
    </source>
</reference>
<name>A0AAE6WX48_9GAMM</name>
<feature type="domain" description="SnoaL-like" evidence="1">
    <location>
        <begin position="8"/>
        <end position="130"/>
    </location>
</feature>
<proteinExistence type="predicted"/>
<dbReference type="SUPFAM" id="SSF54427">
    <property type="entry name" value="NTF2-like"/>
    <property type="match status" value="1"/>
</dbReference>
<sequence>MTNNKPTLSIQSEIEHLIKYFAYLNDQKRYKELIKLFTPHAKYSRPSQPNEIIIGHADILDSFNSRPKKITQHIVGNVFLNQQTDDLIFAESQILLFSGNDSESLEIFVVGGFKDKIIYQNDQWLFHERNGFIKFVKKI</sequence>
<organism evidence="2 3">
    <name type="scientific">Acinetobacter schindleri</name>
    <dbReference type="NCBI Taxonomy" id="108981"/>
    <lineage>
        <taxon>Bacteria</taxon>
        <taxon>Pseudomonadati</taxon>
        <taxon>Pseudomonadota</taxon>
        <taxon>Gammaproteobacteria</taxon>
        <taxon>Moraxellales</taxon>
        <taxon>Moraxellaceae</taxon>
        <taxon>Acinetobacter</taxon>
    </lineage>
</organism>
<dbReference type="AlphaFoldDB" id="A0AAE6WX48"/>
<dbReference type="Proteomes" id="UP000503505">
    <property type="component" value="Chromosome"/>
</dbReference>
<dbReference type="Gene3D" id="3.10.450.50">
    <property type="match status" value="1"/>
</dbReference>
<evidence type="ECO:0000313" key="3">
    <source>
        <dbReference type="Proteomes" id="UP000503505"/>
    </source>
</evidence>
<dbReference type="InterPro" id="IPR032710">
    <property type="entry name" value="NTF2-like_dom_sf"/>
</dbReference>
<dbReference type="InterPro" id="IPR037401">
    <property type="entry name" value="SnoaL-like"/>
</dbReference>
<dbReference type="EMBL" id="CP044463">
    <property type="protein sequence ID" value="QIC67879.1"/>
    <property type="molecule type" value="Genomic_DNA"/>
</dbReference>
<evidence type="ECO:0000259" key="1">
    <source>
        <dbReference type="Pfam" id="PF13577"/>
    </source>
</evidence>
<dbReference type="RefSeq" id="WP_163171841.1">
    <property type="nucleotide sequence ID" value="NZ_CP044463.1"/>
</dbReference>
<protein>
    <recommendedName>
        <fullName evidence="1">SnoaL-like domain-containing protein</fullName>
    </recommendedName>
</protein>
<evidence type="ECO:0000313" key="2">
    <source>
        <dbReference type="EMBL" id="QIC67879.1"/>
    </source>
</evidence>